<dbReference type="InterPro" id="IPR011009">
    <property type="entry name" value="Kinase-like_dom_sf"/>
</dbReference>
<dbReference type="EMBL" id="LR026968">
    <property type="protein sequence ID" value="VBB81025.1"/>
    <property type="molecule type" value="Genomic_DNA"/>
</dbReference>
<accession>A0ABY6SCB4</accession>
<dbReference type="Proteomes" id="UP000280685">
    <property type="component" value="Chromosome 5"/>
</dbReference>
<dbReference type="Pfam" id="PF00069">
    <property type="entry name" value="Pkinase"/>
    <property type="match status" value="1"/>
</dbReference>
<keyword evidence="1" id="KW-0732">Signal</keyword>
<dbReference type="Gene3D" id="1.10.510.10">
    <property type="entry name" value="Transferase(Phosphotransferase) domain 1"/>
    <property type="match status" value="1"/>
</dbReference>
<protein>
    <recommendedName>
        <fullName evidence="2">Protein kinase domain-containing protein</fullName>
    </recommendedName>
</protein>
<evidence type="ECO:0000313" key="4">
    <source>
        <dbReference type="Proteomes" id="UP000280685"/>
    </source>
</evidence>
<dbReference type="PANTHER" id="PTHR24359:SF1">
    <property type="entry name" value="INHIBITOR OF NUCLEAR FACTOR KAPPA-B KINASE EPSILON SUBUNIT HOMOLOG 1-RELATED"/>
    <property type="match status" value="1"/>
</dbReference>
<dbReference type="InterPro" id="IPR008271">
    <property type="entry name" value="Ser/Thr_kinase_AS"/>
</dbReference>
<evidence type="ECO:0000259" key="2">
    <source>
        <dbReference type="PROSITE" id="PS50011"/>
    </source>
</evidence>
<gene>
    <name evidence="3" type="ORF">PODCO_512835</name>
</gene>
<sequence length="560" mass="62941">MPTAFLRAIGHFVFPTLMLPIQQTMGQSTSTPDEEETRKMRGSSENLYKCLNKTGVQPKCPITHNKWMSLETLDQHITEESVQACTTLGNLWCGKYDAENIVQRAKKAFAVLSLMRCDHSIIEELLIKEGLVDDDLPLERHGDGSSLVSQKTQKRFNSSVKLDEYGIDMFLEKQWLVLSPVFTDIDADSEICTLIKYLPMIPGLEWCVDGSYYLHYVSNNEKKTSNGIHVAVKEIVGNKRDEIFKKEVDTLIEIRQYNNPHLIRHIAACRAESDPPLRCIIFPFASGGDLKDYWNKGDVTPRTPRLVHWSLKQMQGLAKGIRDLHSGFQGKTGSNVRHGDLKPQNILIFEDEGEEKRLVVADVGIAKVHMGPTAVRTQKATGTQATTRAYEAPEAHQKADRANLPRSRAYDIWSLGCIFLEFTIWLLFDVHAVNCFGQHRPRTWTESEGPGGFYDISHTGVPGICQEVQRALADLLDDNRCGGDTALGKLVRLISKEMLVAKASDRCPAEKLVKELENISNVRVSEEGDGYFLKVSDRQVSVPEMFCPVQKGSRSDSMTK</sequence>
<name>A0ABY6SCB4_PODCO</name>
<dbReference type="InterPro" id="IPR000719">
    <property type="entry name" value="Prot_kinase_dom"/>
</dbReference>
<keyword evidence="4" id="KW-1185">Reference proteome</keyword>
<feature type="domain" description="Protein kinase" evidence="2">
    <location>
        <begin position="201"/>
        <end position="519"/>
    </location>
</feature>
<feature type="chain" id="PRO_5046840707" description="Protein kinase domain-containing protein" evidence="1">
    <location>
        <begin position="27"/>
        <end position="560"/>
    </location>
</feature>
<dbReference type="PANTHER" id="PTHR24359">
    <property type="entry name" value="SERINE/THREONINE-PROTEIN KINASE SBK1"/>
    <property type="match status" value="1"/>
</dbReference>
<feature type="signal peptide" evidence="1">
    <location>
        <begin position="1"/>
        <end position="26"/>
    </location>
</feature>
<dbReference type="SMART" id="SM00220">
    <property type="entry name" value="S_TKc"/>
    <property type="match status" value="1"/>
</dbReference>
<proteinExistence type="predicted"/>
<dbReference type="SUPFAM" id="SSF56112">
    <property type="entry name" value="Protein kinase-like (PK-like)"/>
    <property type="match status" value="1"/>
</dbReference>
<evidence type="ECO:0000256" key="1">
    <source>
        <dbReference type="SAM" id="SignalP"/>
    </source>
</evidence>
<dbReference type="PROSITE" id="PS00108">
    <property type="entry name" value="PROTEIN_KINASE_ST"/>
    <property type="match status" value="1"/>
</dbReference>
<dbReference type="PROSITE" id="PS50011">
    <property type="entry name" value="PROTEIN_KINASE_DOM"/>
    <property type="match status" value="1"/>
</dbReference>
<organism evidence="3 4">
    <name type="scientific">Podospora comata</name>
    <dbReference type="NCBI Taxonomy" id="48703"/>
    <lineage>
        <taxon>Eukaryota</taxon>
        <taxon>Fungi</taxon>
        <taxon>Dikarya</taxon>
        <taxon>Ascomycota</taxon>
        <taxon>Pezizomycotina</taxon>
        <taxon>Sordariomycetes</taxon>
        <taxon>Sordariomycetidae</taxon>
        <taxon>Sordariales</taxon>
        <taxon>Podosporaceae</taxon>
        <taxon>Podospora</taxon>
    </lineage>
</organism>
<evidence type="ECO:0000313" key="3">
    <source>
        <dbReference type="EMBL" id="VBB81025.1"/>
    </source>
</evidence>
<reference evidence="3" key="1">
    <citation type="submission" date="2018-02" db="EMBL/GenBank/DDBJ databases">
        <authorList>
            <person name="Silar P."/>
        </authorList>
    </citation>
    <scope>NUCLEOTIDE SEQUENCE [LARGE SCALE GENOMIC DNA]</scope>
    <source>
        <strain evidence="3">T</strain>
    </source>
</reference>
<dbReference type="CDD" id="cd00180">
    <property type="entry name" value="PKc"/>
    <property type="match status" value="1"/>
</dbReference>